<feature type="transmembrane region" description="Helical" evidence="1">
    <location>
        <begin position="12"/>
        <end position="30"/>
    </location>
</feature>
<keyword evidence="1" id="KW-0472">Membrane</keyword>
<accession>R6R895</accession>
<sequence>MNKLKKIRNRIYSAISSFMAVTFLTMSGFAQGNIANSVIATGTKKLIADVSSWLTGIAITVTAVVCVALFIARGLSDEQDKKTWDKRIKTTIVSGILAITITSIVGVIASYFGG</sequence>
<dbReference type="Proteomes" id="UP000018142">
    <property type="component" value="Unassembled WGS sequence"/>
</dbReference>
<feature type="transmembrane region" description="Helical" evidence="1">
    <location>
        <begin position="92"/>
        <end position="112"/>
    </location>
</feature>
<gene>
    <name evidence="2" type="ORF">BN788_01360</name>
</gene>
<organism evidence="2 3">
    <name type="scientific">[Eubacterium] siraeum CAG:80</name>
    <dbReference type="NCBI Taxonomy" id="1263080"/>
    <lineage>
        <taxon>Bacteria</taxon>
        <taxon>Bacillati</taxon>
        <taxon>Bacillota</taxon>
        <taxon>Clostridia</taxon>
        <taxon>Eubacteriales</taxon>
        <taxon>Oscillospiraceae</taxon>
        <taxon>Oscillospiraceae incertae sedis</taxon>
    </lineage>
</organism>
<feature type="transmembrane region" description="Helical" evidence="1">
    <location>
        <begin position="50"/>
        <end position="71"/>
    </location>
</feature>
<evidence type="ECO:0008006" key="4">
    <source>
        <dbReference type="Google" id="ProtNLM"/>
    </source>
</evidence>
<proteinExistence type="predicted"/>
<dbReference type="AlphaFoldDB" id="R6R895"/>
<evidence type="ECO:0000313" key="2">
    <source>
        <dbReference type="EMBL" id="CDC44075.1"/>
    </source>
</evidence>
<comment type="caution">
    <text evidence="2">The sequence shown here is derived from an EMBL/GenBank/DDBJ whole genome shotgun (WGS) entry which is preliminary data.</text>
</comment>
<protein>
    <recommendedName>
        <fullName evidence="4">DUF4134 domain-containing protein</fullName>
    </recommendedName>
</protein>
<evidence type="ECO:0000313" key="3">
    <source>
        <dbReference type="Proteomes" id="UP000018142"/>
    </source>
</evidence>
<dbReference type="EMBL" id="CBFJ010000043">
    <property type="protein sequence ID" value="CDC44075.1"/>
    <property type="molecule type" value="Genomic_DNA"/>
</dbReference>
<name>R6R895_9FIRM</name>
<keyword evidence="1" id="KW-1133">Transmembrane helix</keyword>
<reference evidence="2" key="1">
    <citation type="submission" date="2012-11" db="EMBL/GenBank/DDBJ databases">
        <title>Dependencies among metagenomic species, viruses, plasmids and units of genetic variation.</title>
        <authorList>
            <person name="Nielsen H.B."/>
            <person name="Almeida M."/>
            <person name="Juncker A.S."/>
            <person name="Rasmussen S."/>
            <person name="Li J."/>
            <person name="Sunagawa S."/>
            <person name="Plichta D."/>
            <person name="Gautier L."/>
            <person name="Le Chatelier E."/>
            <person name="Peletier E."/>
            <person name="Bonde I."/>
            <person name="Nielsen T."/>
            <person name="Manichanh C."/>
            <person name="Arumugam M."/>
            <person name="Batto J."/>
            <person name="Santos M.B.Q.D."/>
            <person name="Blom N."/>
            <person name="Borruel N."/>
            <person name="Burgdorf K.S."/>
            <person name="Boumezbeur F."/>
            <person name="Casellas F."/>
            <person name="Dore J."/>
            <person name="Guarner F."/>
            <person name="Hansen T."/>
            <person name="Hildebrand F."/>
            <person name="Kaas R.S."/>
            <person name="Kennedy S."/>
            <person name="Kristiansen K."/>
            <person name="Kultima J.R."/>
            <person name="Leonard P."/>
            <person name="Levenez F."/>
            <person name="Lund O."/>
            <person name="Moumen B."/>
            <person name="Le Paslier D."/>
            <person name="Pons N."/>
            <person name="Pedersen O."/>
            <person name="Prifti E."/>
            <person name="Qin J."/>
            <person name="Raes J."/>
            <person name="Tap J."/>
            <person name="Tims S."/>
            <person name="Ussery D.W."/>
            <person name="Yamada T."/>
            <person name="MetaHit consortium"/>
            <person name="Renault P."/>
            <person name="Sicheritz-Ponten T."/>
            <person name="Bork P."/>
            <person name="Wang J."/>
            <person name="Brunak S."/>
            <person name="Ehrlich S.D."/>
        </authorList>
    </citation>
    <scope>NUCLEOTIDE SEQUENCE [LARGE SCALE GENOMIC DNA]</scope>
</reference>
<keyword evidence="1" id="KW-0812">Transmembrane</keyword>
<evidence type="ECO:0000256" key="1">
    <source>
        <dbReference type="SAM" id="Phobius"/>
    </source>
</evidence>